<name>A0A0C3LN94_9AGAM</name>
<sequence>MTASVSVTTCLGLKAKVGLVDDTVKPRITREVLGAAVRPSLQITWEHIVMRGYLY</sequence>
<protein>
    <submittedName>
        <fullName evidence="1">Uncharacterized protein</fullName>
    </submittedName>
</protein>
<proteinExistence type="predicted"/>
<accession>A0A0C3LN94</accession>
<reference evidence="2" key="2">
    <citation type="submission" date="2015-01" db="EMBL/GenBank/DDBJ databases">
        <title>Evolutionary Origins and Diversification of the Mycorrhizal Mutualists.</title>
        <authorList>
            <consortium name="DOE Joint Genome Institute"/>
            <consortium name="Mycorrhizal Genomics Consortium"/>
            <person name="Kohler A."/>
            <person name="Kuo A."/>
            <person name="Nagy L.G."/>
            <person name="Floudas D."/>
            <person name="Copeland A."/>
            <person name="Barry K.W."/>
            <person name="Cichocki N."/>
            <person name="Veneault-Fourrey C."/>
            <person name="LaButti K."/>
            <person name="Lindquist E.A."/>
            <person name="Lipzen A."/>
            <person name="Lundell T."/>
            <person name="Morin E."/>
            <person name="Murat C."/>
            <person name="Riley R."/>
            <person name="Ohm R."/>
            <person name="Sun H."/>
            <person name="Tunlid A."/>
            <person name="Henrissat B."/>
            <person name="Grigoriev I.V."/>
            <person name="Hibbett D.S."/>
            <person name="Martin F."/>
        </authorList>
    </citation>
    <scope>NUCLEOTIDE SEQUENCE [LARGE SCALE GENOMIC DNA]</scope>
    <source>
        <strain evidence="2">MUT 4182</strain>
    </source>
</reference>
<keyword evidence="2" id="KW-1185">Reference proteome</keyword>
<gene>
    <name evidence="1" type="ORF">M407DRAFT_245022</name>
</gene>
<evidence type="ECO:0000313" key="1">
    <source>
        <dbReference type="EMBL" id="KIO22807.1"/>
    </source>
</evidence>
<dbReference type="HOGENOM" id="CLU_3034088_0_0_1"/>
<dbReference type="AlphaFoldDB" id="A0A0C3LN94"/>
<evidence type="ECO:0000313" key="2">
    <source>
        <dbReference type="Proteomes" id="UP000054248"/>
    </source>
</evidence>
<reference evidence="1 2" key="1">
    <citation type="submission" date="2014-04" db="EMBL/GenBank/DDBJ databases">
        <authorList>
            <consortium name="DOE Joint Genome Institute"/>
            <person name="Kuo A."/>
            <person name="Girlanda M."/>
            <person name="Perotto S."/>
            <person name="Kohler A."/>
            <person name="Nagy L.G."/>
            <person name="Floudas D."/>
            <person name="Copeland A."/>
            <person name="Barry K.W."/>
            <person name="Cichocki N."/>
            <person name="Veneault-Fourrey C."/>
            <person name="LaButti K."/>
            <person name="Lindquist E.A."/>
            <person name="Lipzen A."/>
            <person name="Lundell T."/>
            <person name="Morin E."/>
            <person name="Murat C."/>
            <person name="Sun H."/>
            <person name="Tunlid A."/>
            <person name="Henrissat B."/>
            <person name="Grigoriev I.V."/>
            <person name="Hibbett D.S."/>
            <person name="Martin F."/>
            <person name="Nordberg H.P."/>
            <person name="Cantor M.N."/>
            <person name="Hua S.X."/>
        </authorList>
    </citation>
    <scope>NUCLEOTIDE SEQUENCE [LARGE SCALE GENOMIC DNA]</scope>
    <source>
        <strain evidence="1 2">MUT 4182</strain>
    </source>
</reference>
<dbReference type="Proteomes" id="UP000054248">
    <property type="component" value="Unassembled WGS sequence"/>
</dbReference>
<dbReference type="EMBL" id="KN823100">
    <property type="protein sequence ID" value="KIO22807.1"/>
    <property type="molecule type" value="Genomic_DNA"/>
</dbReference>
<organism evidence="1 2">
    <name type="scientific">Tulasnella calospora MUT 4182</name>
    <dbReference type="NCBI Taxonomy" id="1051891"/>
    <lineage>
        <taxon>Eukaryota</taxon>
        <taxon>Fungi</taxon>
        <taxon>Dikarya</taxon>
        <taxon>Basidiomycota</taxon>
        <taxon>Agaricomycotina</taxon>
        <taxon>Agaricomycetes</taxon>
        <taxon>Cantharellales</taxon>
        <taxon>Tulasnellaceae</taxon>
        <taxon>Tulasnella</taxon>
    </lineage>
</organism>